<evidence type="ECO:0000313" key="2">
    <source>
        <dbReference type="EMBL" id="PWR70940.1"/>
    </source>
</evidence>
<proteinExistence type="predicted"/>
<keyword evidence="1" id="KW-1133">Transmembrane helix</keyword>
<dbReference type="RefSeq" id="WP_109969434.1">
    <property type="nucleotide sequence ID" value="NZ_CP176093.1"/>
</dbReference>
<dbReference type="EMBL" id="QGMY01000009">
    <property type="protein sequence ID" value="PWR70940.1"/>
    <property type="molecule type" value="Genomic_DNA"/>
</dbReference>
<organism evidence="2 3">
    <name type="scientific">Methanospirillum lacunae</name>
    <dbReference type="NCBI Taxonomy" id="668570"/>
    <lineage>
        <taxon>Archaea</taxon>
        <taxon>Methanobacteriati</taxon>
        <taxon>Methanobacteriota</taxon>
        <taxon>Stenosarchaea group</taxon>
        <taxon>Methanomicrobia</taxon>
        <taxon>Methanomicrobiales</taxon>
        <taxon>Methanospirillaceae</taxon>
        <taxon>Methanospirillum</taxon>
    </lineage>
</organism>
<sequence length="136" mass="15678">MDETCLATDKKPESKSTIWRSFLSIFSYCPYTMLGKKILWSLQGKKTQSSESLKNRETYLKSKNTFGLGIILIGVFCPIFWISLLTGAEGEELIRSGINSLLVVLFGIFYIAYHHLQIRKKNKKTQFNEKVESWDL</sequence>
<gene>
    <name evidence="2" type="ORF">DK846_13210</name>
</gene>
<keyword evidence="3" id="KW-1185">Reference proteome</keyword>
<accession>A0A2V2MXH7</accession>
<dbReference type="OrthoDB" id="372755at2157"/>
<keyword evidence="1" id="KW-0812">Transmembrane</keyword>
<evidence type="ECO:0000313" key="3">
    <source>
        <dbReference type="Proteomes" id="UP000245657"/>
    </source>
</evidence>
<dbReference type="AlphaFoldDB" id="A0A2V2MXH7"/>
<feature type="transmembrane region" description="Helical" evidence="1">
    <location>
        <begin position="93"/>
        <end position="113"/>
    </location>
</feature>
<comment type="caution">
    <text evidence="2">The sequence shown here is derived from an EMBL/GenBank/DDBJ whole genome shotgun (WGS) entry which is preliminary data.</text>
</comment>
<feature type="transmembrane region" description="Helical" evidence="1">
    <location>
        <begin position="66"/>
        <end position="87"/>
    </location>
</feature>
<dbReference type="Proteomes" id="UP000245657">
    <property type="component" value="Unassembled WGS sequence"/>
</dbReference>
<evidence type="ECO:0000256" key="1">
    <source>
        <dbReference type="SAM" id="Phobius"/>
    </source>
</evidence>
<name>A0A2V2MXH7_9EURY</name>
<protein>
    <submittedName>
        <fullName evidence="2">Uncharacterized protein</fullName>
    </submittedName>
</protein>
<reference evidence="2 3" key="1">
    <citation type="submission" date="2018-05" db="EMBL/GenBank/DDBJ databases">
        <title>Draft genome of Methanospirillum lacunae Ki8-1.</title>
        <authorList>
            <person name="Dueholm M.S."/>
            <person name="Nielsen P.H."/>
            <person name="Bakmann L.F."/>
            <person name="Otzen D.E."/>
        </authorList>
    </citation>
    <scope>NUCLEOTIDE SEQUENCE [LARGE SCALE GENOMIC DNA]</scope>
    <source>
        <strain evidence="2 3">Ki8-1</strain>
    </source>
</reference>
<keyword evidence="1" id="KW-0472">Membrane</keyword>
<dbReference type="GeneID" id="97547294"/>